<dbReference type="Pfam" id="PF13424">
    <property type="entry name" value="TPR_12"/>
    <property type="match status" value="3"/>
</dbReference>
<dbReference type="PROSITE" id="PS50005">
    <property type="entry name" value="TPR"/>
    <property type="match status" value="1"/>
</dbReference>
<gene>
    <name evidence="3" type="ORF">HanXRQr2_Chr16g0730791</name>
</gene>
<keyword evidence="4" id="KW-1185">Reference proteome</keyword>
<accession>A0A9K3GWY4</accession>
<organism evidence="3 4">
    <name type="scientific">Helianthus annuus</name>
    <name type="common">Common sunflower</name>
    <dbReference type="NCBI Taxonomy" id="4232"/>
    <lineage>
        <taxon>Eukaryota</taxon>
        <taxon>Viridiplantae</taxon>
        <taxon>Streptophyta</taxon>
        <taxon>Embryophyta</taxon>
        <taxon>Tracheophyta</taxon>
        <taxon>Spermatophyta</taxon>
        <taxon>Magnoliopsida</taxon>
        <taxon>eudicotyledons</taxon>
        <taxon>Gunneridae</taxon>
        <taxon>Pentapetalae</taxon>
        <taxon>asterids</taxon>
        <taxon>campanulids</taxon>
        <taxon>Asterales</taxon>
        <taxon>Asteraceae</taxon>
        <taxon>Asteroideae</taxon>
        <taxon>Heliantheae alliance</taxon>
        <taxon>Heliantheae</taxon>
        <taxon>Helianthus</taxon>
    </lineage>
</organism>
<feature type="compositionally biased region" description="Polar residues" evidence="2">
    <location>
        <begin position="24"/>
        <end position="44"/>
    </location>
</feature>
<dbReference type="PANTHER" id="PTHR46284:SF5">
    <property type="entry name" value="PROTEIN KINESIN LIGHT CHAIN-RELATED 3"/>
    <property type="match status" value="1"/>
</dbReference>
<dbReference type="SUPFAM" id="SSF48452">
    <property type="entry name" value="TPR-like"/>
    <property type="match status" value="1"/>
</dbReference>
<dbReference type="InterPro" id="IPR019734">
    <property type="entry name" value="TPR_rpt"/>
</dbReference>
<dbReference type="Gramene" id="mRNA:HanXRQr2_Chr16g0730791">
    <property type="protein sequence ID" value="mRNA:HanXRQr2_Chr16g0730791"/>
    <property type="gene ID" value="HanXRQr2_Chr16g0730791"/>
</dbReference>
<dbReference type="PANTHER" id="PTHR46284">
    <property type="entry name" value="PROTEIN KINESIN LIGHT CHAIN-RELATED 3"/>
    <property type="match status" value="1"/>
</dbReference>
<feature type="region of interest" description="Disordered" evidence="2">
    <location>
        <begin position="15"/>
        <end position="44"/>
    </location>
</feature>
<reference evidence="3" key="1">
    <citation type="journal article" date="2017" name="Nature">
        <title>The sunflower genome provides insights into oil metabolism, flowering and Asterid evolution.</title>
        <authorList>
            <person name="Badouin H."/>
            <person name="Gouzy J."/>
            <person name="Grassa C.J."/>
            <person name="Murat F."/>
            <person name="Staton S.E."/>
            <person name="Cottret L."/>
            <person name="Lelandais-Briere C."/>
            <person name="Owens G.L."/>
            <person name="Carrere S."/>
            <person name="Mayjonade B."/>
            <person name="Legrand L."/>
            <person name="Gill N."/>
            <person name="Kane N.C."/>
            <person name="Bowers J.E."/>
            <person name="Hubner S."/>
            <person name="Bellec A."/>
            <person name="Berard A."/>
            <person name="Berges H."/>
            <person name="Blanchet N."/>
            <person name="Boniface M.C."/>
            <person name="Brunel D."/>
            <person name="Catrice O."/>
            <person name="Chaidir N."/>
            <person name="Claudel C."/>
            <person name="Donnadieu C."/>
            <person name="Faraut T."/>
            <person name="Fievet G."/>
            <person name="Helmstetter N."/>
            <person name="King M."/>
            <person name="Knapp S.J."/>
            <person name="Lai Z."/>
            <person name="Le Paslier M.C."/>
            <person name="Lippi Y."/>
            <person name="Lorenzon L."/>
            <person name="Mandel J.R."/>
            <person name="Marage G."/>
            <person name="Marchand G."/>
            <person name="Marquand E."/>
            <person name="Bret-Mestries E."/>
            <person name="Morien E."/>
            <person name="Nambeesan S."/>
            <person name="Nguyen T."/>
            <person name="Pegot-Espagnet P."/>
            <person name="Pouilly N."/>
            <person name="Raftis F."/>
            <person name="Sallet E."/>
            <person name="Schiex T."/>
            <person name="Thomas J."/>
            <person name="Vandecasteele C."/>
            <person name="Vares D."/>
            <person name="Vear F."/>
            <person name="Vautrin S."/>
            <person name="Crespi M."/>
            <person name="Mangin B."/>
            <person name="Burke J.M."/>
            <person name="Salse J."/>
            <person name="Munos S."/>
            <person name="Vincourt P."/>
            <person name="Rieseberg L.H."/>
            <person name="Langlade N.B."/>
        </authorList>
    </citation>
    <scope>NUCLEOTIDE SEQUENCE</scope>
    <source>
        <tissue evidence="3">Leaves</tissue>
    </source>
</reference>
<name>A0A9K3GWY4_HELAN</name>
<comment type="caution">
    <text evidence="3">The sequence shown here is derived from an EMBL/GenBank/DDBJ whole genome shotgun (WGS) entry which is preliminary data.</text>
</comment>
<dbReference type="AlphaFoldDB" id="A0A9K3GWY4"/>
<dbReference type="SMART" id="SM00028">
    <property type="entry name" value="TPR"/>
    <property type="match status" value="9"/>
</dbReference>
<dbReference type="EMBL" id="MNCJ02000331">
    <property type="protein sequence ID" value="KAF5758575.1"/>
    <property type="molecule type" value="Genomic_DNA"/>
</dbReference>
<protein>
    <submittedName>
        <fullName evidence="3">Tetratricopeptide-like helical domain superfamily, acetyltransferase A, auxiliary subunit</fullName>
    </submittedName>
</protein>
<reference evidence="3" key="2">
    <citation type="submission" date="2020-06" db="EMBL/GenBank/DDBJ databases">
        <title>Helianthus annuus Genome sequencing and assembly Release 2.</title>
        <authorList>
            <person name="Gouzy J."/>
            <person name="Langlade N."/>
            <person name="Munos S."/>
        </authorList>
    </citation>
    <scope>NUCLEOTIDE SEQUENCE</scope>
    <source>
        <tissue evidence="3">Leaves</tissue>
    </source>
</reference>
<feature type="repeat" description="TPR" evidence="1">
    <location>
        <begin position="376"/>
        <end position="409"/>
    </location>
</feature>
<dbReference type="Proteomes" id="UP000215914">
    <property type="component" value="Unassembled WGS sequence"/>
</dbReference>
<keyword evidence="1" id="KW-0802">TPR repeat</keyword>
<feature type="region of interest" description="Disordered" evidence="2">
    <location>
        <begin position="103"/>
        <end position="137"/>
    </location>
</feature>
<dbReference type="InterPro" id="IPR011990">
    <property type="entry name" value="TPR-like_helical_dom_sf"/>
</dbReference>
<proteinExistence type="predicted"/>
<evidence type="ECO:0000256" key="2">
    <source>
        <dbReference type="SAM" id="MobiDB-lite"/>
    </source>
</evidence>
<dbReference type="OrthoDB" id="5986190at2759"/>
<dbReference type="Pfam" id="PF13181">
    <property type="entry name" value="TPR_8"/>
    <property type="match status" value="1"/>
</dbReference>
<evidence type="ECO:0000313" key="4">
    <source>
        <dbReference type="Proteomes" id="UP000215914"/>
    </source>
</evidence>
<evidence type="ECO:0000256" key="1">
    <source>
        <dbReference type="PROSITE-ProRule" id="PRU00339"/>
    </source>
</evidence>
<sequence length="674" mass="74293">MPGLVLDEIHEDKVIDEMPENGNLPKTNDNLDSSKSPDNVATGNSVSVVVEPSIDQLYDNVCEMQSSDQSLSRLSYGSDGEESRIDSELRHLVGGEMKEVEIIQQDEEISSFEEKQESSKSHSSKKSKKASELESEVNSESISKNKYLQKGIKKPVVGDKNVNLGPHLLKQARDLLSSGDNPRKALDLALRAAKSFEKSTNGNPGLDAVMCMHVTAAIYCNLGQYGEAIQILENSVRILVNEESQDHALAKFAGYMQLGDTYSMLGQLENSLQCYKSGLDLQKKILGETDPRVGETCRYLAEAHVQALQFDEAEKLCQTALEIHKENGLPASLEEAADRKLMGLICETKGDHEAALEHLVLASMAMMANGHENEVCSVDVSIGDTYLSLSRFDEAIHAYQKALMALKSSKGENHPAVASVYVRLADLHNKIGKIRDSKSYCENALRIYEKPAPGIPQEEIACGFTDISAIYESMNELDYALKLLHKALKIYNDVPGQQNTVAGIEAQMGVMYYVLGKYSESYNSFKSAILKLRASGEKKNMFFGIALNQMGLTCVQRYAINEALDLFEEARSILEHECGSYHPDTLAVYSNLAGTYDAVGRLDDAIALLERIVVIREEKLGTAHPDVDDEKRRLAELLKEAGKVRTKKNRSLEHLLDSSHGSTINNGATLTVTD</sequence>
<dbReference type="Gene3D" id="1.25.40.10">
    <property type="entry name" value="Tetratricopeptide repeat domain"/>
    <property type="match status" value="3"/>
</dbReference>
<evidence type="ECO:0000313" key="3">
    <source>
        <dbReference type="EMBL" id="KAF5758575.1"/>
    </source>
</evidence>